<protein>
    <recommendedName>
        <fullName evidence="11">Nucleoporin NSP1-like C-terminal domain-containing protein</fullName>
    </recommendedName>
</protein>
<comment type="similarity">
    <text evidence="2">Belongs to the nucleoporin NSP1/NUP62 family.</text>
</comment>
<dbReference type="InterPro" id="IPR026010">
    <property type="entry name" value="NSP1/NUP62"/>
</dbReference>
<feature type="compositionally biased region" description="Low complexity" evidence="10">
    <location>
        <begin position="7"/>
        <end position="25"/>
    </location>
</feature>
<evidence type="ECO:0000256" key="9">
    <source>
        <dbReference type="SAM" id="Coils"/>
    </source>
</evidence>
<dbReference type="GO" id="GO:0005543">
    <property type="term" value="F:phospholipid binding"/>
    <property type="evidence" value="ECO:0007669"/>
    <property type="project" value="TreeGrafter"/>
</dbReference>
<name>A0A0L0H512_SPIPD</name>
<evidence type="ECO:0000256" key="10">
    <source>
        <dbReference type="SAM" id="MobiDB-lite"/>
    </source>
</evidence>
<evidence type="ECO:0000259" key="11">
    <source>
        <dbReference type="Pfam" id="PF05064"/>
    </source>
</evidence>
<dbReference type="Pfam" id="PF05064">
    <property type="entry name" value="Nsp1_C"/>
    <property type="match status" value="1"/>
</dbReference>
<keyword evidence="6" id="KW-0811">Translocation</keyword>
<evidence type="ECO:0000256" key="6">
    <source>
        <dbReference type="ARBA" id="ARBA00023010"/>
    </source>
</evidence>
<dbReference type="OrthoDB" id="344345at2759"/>
<evidence type="ECO:0000256" key="2">
    <source>
        <dbReference type="ARBA" id="ARBA00005911"/>
    </source>
</evidence>
<evidence type="ECO:0000256" key="1">
    <source>
        <dbReference type="ARBA" id="ARBA00004567"/>
    </source>
</evidence>
<dbReference type="GO" id="GO:0051028">
    <property type="term" value="P:mRNA transport"/>
    <property type="evidence" value="ECO:0007669"/>
    <property type="project" value="UniProtKB-KW"/>
</dbReference>
<feature type="compositionally biased region" description="Low complexity" evidence="10">
    <location>
        <begin position="205"/>
        <end position="223"/>
    </location>
</feature>
<dbReference type="InterPro" id="IPR007758">
    <property type="entry name" value="Nucleoporin_NSP1_C"/>
</dbReference>
<feature type="coiled-coil region" evidence="9">
    <location>
        <begin position="241"/>
        <end position="303"/>
    </location>
</feature>
<dbReference type="PANTHER" id="PTHR12084:SF0">
    <property type="entry name" value="NUCLEAR PORE GLYCOPROTEIN P62"/>
    <property type="match status" value="1"/>
</dbReference>
<keyword evidence="4" id="KW-0509">mRNA transport</keyword>
<feature type="region of interest" description="Disordered" evidence="10">
    <location>
        <begin position="1"/>
        <end position="53"/>
    </location>
</feature>
<dbReference type="GO" id="GO:0006606">
    <property type="term" value="P:protein import into nucleus"/>
    <property type="evidence" value="ECO:0007669"/>
    <property type="project" value="TreeGrafter"/>
</dbReference>
<evidence type="ECO:0000256" key="5">
    <source>
        <dbReference type="ARBA" id="ARBA00022927"/>
    </source>
</evidence>
<gene>
    <name evidence="12" type="ORF">SPPG_09559</name>
</gene>
<keyword evidence="7" id="KW-0906">Nuclear pore complex</keyword>
<dbReference type="RefSeq" id="XP_016604046.1">
    <property type="nucleotide sequence ID" value="XM_016757735.1"/>
</dbReference>
<dbReference type="OMA" id="DIFRAPY"/>
<dbReference type="STRING" id="645134.A0A0L0H512"/>
<dbReference type="GeneID" id="27692684"/>
<evidence type="ECO:0000256" key="3">
    <source>
        <dbReference type="ARBA" id="ARBA00022448"/>
    </source>
</evidence>
<sequence>MGLFDNPPSSQPFGGSGTTGFFPATNTASSNPGANAFPSSKVGGAATTTAAPSTPSFFTPPVANTAAAGGQTLGGTGLFGSIGGASTGQALGSSPALTFGSAAATAPSTTASGAAGFNFGPSSSLGTTSGPTVGSAIGSSASSAGTPGSVPASQPAATPSSQPQGGFFPTATKPLTTQAPVTPAANKIAKAPAGTPGPLKLGDLATPSTSAATGAASGAPATKAGETATAQAELSFSTLKNRTMEEILQRWNQELDQCTKEFHRQAVEVQNWDRIILENSYSISKLCEQLNEAETLQKEIDDNLGYISSQQNSLDSALAQYDADLQRIIQNEMASMQNRHSHADEERERAYSLAESLNLQLDEMASQLSVLIGEINASKGEEIDGGLGSTGDGDSLLGDGEEPSPVGAIVRILNEHLSSLEWLDSSTADLAQRVQNLVRTSDEGLSHVDRAHRGGAATGAFDSTTPARPSITSLFGVSSTADRLAR</sequence>
<feature type="compositionally biased region" description="Low complexity" evidence="10">
    <location>
        <begin position="42"/>
        <end position="53"/>
    </location>
</feature>
<comment type="subcellular location">
    <subcellularLocation>
        <location evidence="1">Nucleus</location>
        <location evidence="1">Nuclear pore complex</location>
    </subcellularLocation>
</comment>
<dbReference type="GO" id="GO:0017056">
    <property type="term" value="F:structural constituent of nuclear pore"/>
    <property type="evidence" value="ECO:0007669"/>
    <property type="project" value="InterPro"/>
</dbReference>
<feature type="compositionally biased region" description="Polar residues" evidence="10">
    <location>
        <begin position="155"/>
        <end position="164"/>
    </location>
</feature>
<dbReference type="VEuPathDB" id="FungiDB:SPPG_09559"/>
<keyword evidence="8" id="KW-0539">Nucleus</keyword>
<feature type="compositionally biased region" description="Low complexity" evidence="10">
    <location>
        <begin position="127"/>
        <end position="153"/>
    </location>
</feature>
<keyword evidence="9" id="KW-0175">Coiled coil</keyword>
<evidence type="ECO:0000256" key="7">
    <source>
        <dbReference type="ARBA" id="ARBA00023132"/>
    </source>
</evidence>
<keyword evidence="13" id="KW-1185">Reference proteome</keyword>
<dbReference type="AlphaFoldDB" id="A0A0L0H512"/>
<dbReference type="InParanoid" id="A0A0L0H512"/>
<keyword evidence="5" id="KW-0653">Protein transport</keyword>
<dbReference type="Gene3D" id="1.20.5.170">
    <property type="match status" value="1"/>
</dbReference>
<feature type="region of interest" description="Disordered" evidence="10">
    <location>
        <begin position="127"/>
        <end position="223"/>
    </location>
</feature>
<reference evidence="12 13" key="1">
    <citation type="submission" date="2009-08" db="EMBL/GenBank/DDBJ databases">
        <title>The Genome Sequence of Spizellomyces punctatus strain DAOM BR117.</title>
        <authorList>
            <consortium name="The Broad Institute Genome Sequencing Platform"/>
            <person name="Russ C."/>
            <person name="Cuomo C."/>
            <person name="Shea T."/>
            <person name="Young S.K."/>
            <person name="Zeng Q."/>
            <person name="Koehrsen M."/>
            <person name="Haas B."/>
            <person name="Borodovsky M."/>
            <person name="Guigo R."/>
            <person name="Alvarado L."/>
            <person name="Berlin A."/>
            <person name="Bochicchio J."/>
            <person name="Borenstein D."/>
            <person name="Chapman S."/>
            <person name="Chen Z."/>
            <person name="Engels R."/>
            <person name="Freedman E."/>
            <person name="Gellesch M."/>
            <person name="Goldberg J."/>
            <person name="Griggs A."/>
            <person name="Gujja S."/>
            <person name="Heiman D."/>
            <person name="Hepburn T."/>
            <person name="Howarth C."/>
            <person name="Jen D."/>
            <person name="Larson L."/>
            <person name="Lewis B."/>
            <person name="Mehta T."/>
            <person name="Park D."/>
            <person name="Pearson M."/>
            <person name="Roberts A."/>
            <person name="Saif S."/>
            <person name="Shenoy N."/>
            <person name="Sisk P."/>
            <person name="Stolte C."/>
            <person name="Sykes S."/>
            <person name="Thomson T."/>
            <person name="Walk T."/>
            <person name="White J."/>
            <person name="Yandava C."/>
            <person name="Burger G."/>
            <person name="Gray M.W."/>
            <person name="Holland P.W.H."/>
            <person name="King N."/>
            <person name="Lang F.B.F."/>
            <person name="Roger A.J."/>
            <person name="Ruiz-Trillo I."/>
            <person name="Lander E."/>
            <person name="Nusbaum C."/>
        </authorList>
    </citation>
    <scope>NUCLEOTIDE SEQUENCE [LARGE SCALE GENOMIC DNA]</scope>
    <source>
        <strain evidence="12 13">DAOM BR117</strain>
    </source>
</reference>
<feature type="domain" description="Nucleoporin NSP1-like C-terminal" evidence="11">
    <location>
        <begin position="232"/>
        <end position="335"/>
    </location>
</feature>
<dbReference type="PANTHER" id="PTHR12084">
    <property type="entry name" value="NUCLEAR PORE GLYCOPROTEIN P62-RELATED"/>
    <property type="match status" value="1"/>
</dbReference>
<dbReference type="Proteomes" id="UP000053201">
    <property type="component" value="Unassembled WGS sequence"/>
</dbReference>
<organism evidence="12 13">
    <name type="scientific">Spizellomyces punctatus (strain DAOM BR117)</name>
    <dbReference type="NCBI Taxonomy" id="645134"/>
    <lineage>
        <taxon>Eukaryota</taxon>
        <taxon>Fungi</taxon>
        <taxon>Fungi incertae sedis</taxon>
        <taxon>Chytridiomycota</taxon>
        <taxon>Chytridiomycota incertae sedis</taxon>
        <taxon>Chytridiomycetes</taxon>
        <taxon>Spizellomycetales</taxon>
        <taxon>Spizellomycetaceae</taxon>
        <taxon>Spizellomyces</taxon>
    </lineage>
</organism>
<evidence type="ECO:0000313" key="12">
    <source>
        <dbReference type="EMBL" id="KNC96006.1"/>
    </source>
</evidence>
<accession>A0A0L0H512</accession>
<keyword evidence="3" id="KW-0813">Transport</keyword>
<proteinExistence type="inferred from homology"/>
<dbReference type="GO" id="GO:0044613">
    <property type="term" value="C:nuclear pore central transport channel"/>
    <property type="evidence" value="ECO:0007669"/>
    <property type="project" value="TreeGrafter"/>
</dbReference>
<dbReference type="eggNOG" id="KOG2196">
    <property type="taxonomic scope" value="Eukaryota"/>
</dbReference>
<evidence type="ECO:0000313" key="13">
    <source>
        <dbReference type="Proteomes" id="UP000053201"/>
    </source>
</evidence>
<evidence type="ECO:0000256" key="8">
    <source>
        <dbReference type="ARBA" id="ARBA00023242"/>
    </source>
</evidence>
<dbReference type="EMBL" id="KQ257472">
    <property type="protein sequence ID" value="KNC96006.1"/>
    <property type="molecule type" value="Genomic_DNA"/>
</dbReference>
<dbReference type="GO" id="GO:0006405">
    <property type="term" value="P:RNA export from nucleus"/>
    <property type="evidence" value="ECO:0007669"/>
    <property type="project" value="TreeGrafter"/>
</dbReference>
<evidence type="ECO:0000256" key="4">
    <source>
        <dbReference type="ARBA" id="ARBA00022816"/>
    </source>
</evidence>